<keyword evidence="1" id="KW-1133">Transmembrane helix</keyword>
<evidence type="ECO:0000256" key="1">
    <source>
        <dbReference type="SAM" id="Phobius"/>
    </source>
</evidence>
<evidence type="ECO:0000313" key="2">
    <source>
        <dbReference type="EMBL" id="WIY03070.1"/>
    </source>
</evidence>
<feature type="transmembrane region" description="Helical" evidence="1">
    <location>
        <begin position="38"/>
        <end position="59"/>
    </location>
</feature>
<dbReference type="Proteomes" id="UP001239397">
    <property type="component" value="Chromosome"/>
</dbReference>
<protein>
    <submittedName>
        <fullName evidence="2">Uncharacterized protein</fullName>
    </submittedName>
</protein>
<evidence type="ECO:0000313" key="3">
    <source>
        <dbReference type="Proteomes" id="UP001239397"/>
    </source>
</evidence>
<accession>A0A9Y2JSE7</accession>
<gene>
    <name evidence="2" type="ORF">QRX60_04175</name>
</gene>
<dbReference type="EMBL" id="CP127295">
    <property type="protein sequence ID" value="WIY03070.1"/>
    <property type="molecule type" value="Genomic_DNA"/>
</dbReference>
<dbReference type="KEGG" id="amog:QRX60_04175"/>
<proteinExistence type="predicted"/>
<keyword evidence="1" id="KW-0472">Membrane</keyword>
<dbReference type="AlphaFoldDB" id="A0A9Y2JSE7"/>
<sequence>MTNTTAPTRTATPFVLWPVLLVSAAVNAIGSFTGLADPFRITAGAIATVALVLLVVHYVRRRRA</sequence>
<keyword evidence="3" id="KW-1185">Reference proteome</keyword>
<keyword evidence="1" id="KW-0812">Transmembrane</keyword>
<organism evidence="2 3">
    <name type="scientific">Amycolatopsis mongoliensis</name>
    <dbReference type="NCBI Taxonomy" id="715475"/>
    <lineage>
        <taxon>Bacteria</taxon>
        <taxon>Bacillati</taxon>
        <taxon>Actinomycetota</taxon>
        <taxon>Actinomycetes</taxon>
        <taxon>Pseudonocardiales</taxon>
        <taxon>Pseudonocardiaceae</taxon>
        <taxon>Amycolatopsis</taxon>
    </lineage>
</organism>
<dbReference type="RefSeq" id="WP_285999471.1">
    <property type="nucleotide sequence ID" value="NZ_CP127295.1"/>
</dbReference>
<name>A0A9Y2JSE7_9PSEU</name>
<reference evidence="2 3" key="1">
    <citation type="submission" date="2023-06" db="EMBL/GenBank/DDBJ databases">
        <authorList>
            <person name="Oyuntsetseg B."/>
            <person name="Kim S.B."/>
        </authorList>
    </citation>
    <scope>NUCLEOTIDE SEQUENCE [LARGE SCALE GENOMIC DNA]</scope>
    <source>
        <strain evidence="2 3">4-36</strain>
    </source>
</reference>